<dbReference type="InterPro" id="IPR028994">
    <property type="entry name" value="Integrin_alpha_N"/>
</dbReference>
<dbReference type="Proteomes" id="UP001370348">
    <property type="component" value="Chromosome"/>
</dbReference>
<accession>A0ABZ2M9I6</accession>
<proteinExistence type="predicted"/>
<evidence type="ECO:0000313" key="2">
    <source>
        <dbReference type="EMBL" id="WXB19175.1"/>
    </source>
</evidence>
<dbReference type="InterPro" id="IPR050708">
    <property type="entry name" value="T6SS_VgrG/RHS"/>
</dbReference>
<reference evidence="2 3" key="1">
    <citation type="submission" date="2021-12" db="EMBL/GenBank/DDBJ databases">
        <title>Discovery of the Pendulisporaceae a myxobacterial family with distinct sporulation behavior and unique specialized metabolism.</title>
        <authorList>
            <person name="Garcia R."/>
            <person name="Popoff A."/>
            <person name="Bader C.D."/>
            <person name="Loehr J."/>
            <person name="Walesch S."/>
            <person name="Walt C."/>
            <person name="Boldt J."/>
            <person name="Bunk B."/>
            <person name="Haeckl F.J.F.P.J."/>
            <person name="Gunesch A.P."/>
            <person name="Birkelbach J."/>
            <person name="Nuebel U."/>
            <person name="Pietschmann T."/>
            <person name="Bach T."/>
            <person name="Mueller R."/>
        </authorList>
    </citation>
    <scope>NUCLEOTIDE SEQUENCE [LARGE SCALE GENOMIC DNA]</scope>
    <source>
        <strain evidence="2 3">MSr11954</strain>
    </source>
</reference>
<organism evidence="2 3">
    <name type="scientific">Pendulispora albinea</name>
    <dbReference type="NCBI Taxonomy" id="2741071"/>
    <lineage>
        <taxon>Bacteria</taxon>
        <taxon>Pseudomonadati</taxon>
        <taxon>Myxococcota</taxon>
        <taxon>Myxococcia</taxon>
        <taxon>Myxococcales</taxon>
        <taxon>Sorangiineae</taxon>
        <taxon>Pendulisporaceae</taxon>
        <taxon>Pendulispora</taxon>
    </lineage>
</organism>
<feature type="domain" description="Insecticide toxin TcdB middle/N-terminal" evidence="1">
    <location>
        <begin position="717"/>
        <end position="847"/>
    </location>
</feature>
<dbReference type="Gene3D" id="2.180.10.10">
    <property type="entry name" value="RHS repeat-associated core"/>
    <property type="match status" value="2"/>
</dbReference>
<dbReference type="InterPro" id="IPR022385">
    <property type="entry name" value="Rhs_assc_core"/>
</dbReference>
<evidence type="ECO:0000259" key="1">
    <source>
        <dbReference type="Pfam" id="PF12256"/>
    </source>
</evidence>
<dbReference type="SUPFAM" id="SSF69318">
    <property type="entry name" value="Integrin alpha N-terminal domain"/>
    <property type="match status" value="1"/>
</dbReference>
<dbReference type="Pfam" id="PF12256">
    <property type="entry name" value="TcdB_toxin_midN"/>
    <property type="match status" value="1"/>
</dbReference>
<dbReference type="PANTHER" id="PTHR32305:SF15">
    <property type="entry name" value="PROTEIN RHSA-RELATED"/>
    <property type="match status" value="1"/>
</dbReference>
<keyword evidence="3" id="KW-1185">Reference proteome</keyword>
<sequence>MPIPLSWLGLVALFLLIPFVAGADQVIVPSNSGGTGTFGDAARGWADPTGAAQASYTFNLPSARGKAQPLLRLTYTSTAAVGDVREAGVGWGFDIPSIESRALQGGDPTKGTREYFQGKPLVFVGQVASPTMTMLDGTVEQLPSWAMGSSYYRLQDDSSHLRFFGRTAQATDGRTLKFHSSFAGRHRLTEESDNHCESGSCNKVTYQYTPLPKDGEVPVLTDIFDTPSLSAPGDYGKYAHHTRIIYEPNDPGALDPAKLPYAPAWKRKPAMRIKRIDVASNGHNGAKPRAIVRRYHFTYETRLRHSYLTSIQEEGACTLAEESPAAPYEAPPTNCPRLPPTTFEYGDSTPFFGPSHMVGPGYDTPPTSGPLFPSLQNVGFADVNRDGSLDIVQQPAPGQGGNGKVFVTSTLLNGNTFIDEQPLHTPNPKVLATSGDLTILQPTDLTNLTTLHWAQWQQTPQPGYQVNRMRLIPFQISGDPRQRWSLSTSSPPTTLPNSIVTIGDVDSNGTPDAYEYSLVSVIDPATGEAREVPEAKVRLFDRFKSPQDPDEMPASNAIKTNNIALNYNPQVPFYTFADMNGDGVTDFVTIRAQVTQLRGVDPNTPSPNTFIYFPGDATGKFACNPAAEGCKTTIPQCYNGGGSVPTCPSPWIELTSAPLFTGVPERPTLIEDVDMDGLADIMQVEQHPPFTYLRIWRNDDGRSFHEVDPDVAPFTGFVRVALGDINGSGTTDAIFIEPGDAAGHRAVDMVEHYQQYPGLLTTIKNGVGGITEFTYQSVQQLDAQAKKDSKPWNSHSPVPMHVVTKVVQQQTGGGVSPGDTTETKYSYRDPAYDAWEARLLGFREVKVHEVPNLTILTKYYFGRCQPNAGACRETSDADFEKPLTGAPYQVDVYWGADRPHSTTTTHYKVARLYKEPTSERDISFAYPDRVDTFLYDATNYQPHAVSFDAELVADVRVPKVGITLSSEVGRQHLLVEQDQDNYGNVVATRDRGRVKDDYSPIDPVIETIYAGMGFVGNPDLYVFGPSSKTTKGFGNRPGLPADPGRTISFTYNTMGEVTDVKGTLSGTLPLKRFHESDARIAPDPPNASVDGQVLLTHIHYDSLGNVGQMYSAANTACTTQKYDKDYGHLPDTTTRYIKGCSGASLSDTTIHDVRFDRPHLLHHADGTRSQIDYDSFGRVATTIDPDPDNVGMLSTAASIFSYSVPSGGSVSGVSVKVPTGNGQWMTAWQYVDGFGKTIASIVQADPEAGDAAPWIVQGATKYLFGRPSHGWRPYPRSDDPAQLSFSYPTRARDVGATIDGIGRVHDADDRGRSIWNSFYALSVDIWDTEDRTPSSPHQSTPRTVQYDGHGRIVAVMDRVNTPNGLDMVSTSYDYNAVGQVVRMRKSHSLGSESVVRWMQYDSLGRLVLNAEPNTTKNFTANAHDTAAVAAMGAWRYAYDDAGRIVGTSDARGCGKNTFYDGLGRTLAEDYSPCLSHHEKYTPVRLSTGEGAEVLYQYDVPGYLDSPTYKGKLTAVADRGAITHFSYDGRGRVKEIARKVTRPASSGGSFDRDFGGLDELGISLEVDEASATDDDDRALAPSRYTSHVYRKTFSYDLADRPIREGTGADVDELLENGQSNILYAYSARGFLRSVGSSYGPIVASMTYNVDGTPSAVTYADAAKTVAQTTYGDHDVKSYTISRPPPSLWSADVPPKYLGKEASAPLTFQPVLANLSFTYDGVGNPLSIVDGRNPDEWPAGARPKSQTMAYDDLYRLTSETVKYGAPNDVDVQISPFAYEEDDSRSTIAPRLSRDKRVTGLNVSYDFSGNTTSINDNDSTVFDRSSLGTITNGKLGAHPDRLTSSSLGVQVAYDDAGNVVEMFVPRTGECHAEHDKCSHHFVYDWDELGQLARARRWDYHEMPADEPRYPDIPGQRPDVATRYAYSQGQRVVRSVEGRLSAERHSVEVFGTLRLDSAPFTDDYSVNAATESVYLGGFAHVMMTDDGLPENPMSGFKRHVFLTVGDKLGSTNVVIERDTGELAENIQYHPYGTVDSDYRPERWGAHREPYQFTGKESDTAVGLTYFGARYYSPALARWMSADPLTVHAAMGDMNPYAYVGGSPLDRTDPVGLCDENYWWCGFNPLPGIIGGGGGGGGGGGNGGSDGGNGGGSGYRAGRTYVPRQPTSGPAGGTWLGIEPSWFGGSTRTGYAAQVADEFNSGVNKHSTVIAATGVLAVAQSTVVAATATTGFFSTVAQTAARGWAWAGNSWTSIAQWGASKAPWTVGAGGTITKVAASLNNNPLESVLGGLCFTAGTLVTTCNDGQQPIEVTVRRTA</sequence>
<name>A0ABZ2M9I6_9BACT</name>
<dbReference type="InterPro" id="IPR022045">
    <property type="entry name" value="TcdB_toxin_mid/N"/>
</dbReference>
<gene>
    <name evidence="2" type="ORF">LZC94_18300</name>
</gene>
<evidence type="ECO:0000313" key="3">
    <source>
        <dbReference type="Proteomes" id="UP001370348"/>
    </source>
</evidence>
<dbReference type="NCBIfam" id="TIGR03696">
    <property type="entry name" value="Rhs_assc_core"/>
    <property type="match status" value="1"/>
</dbReference>
<protein>
    <recommendedName>
        <fullName evidence="1">Insecticide toxin TcdB middle/N-terminal domain-containing protein</fullName>
    </recommendedName>
</protein>
<dbReference type="RefSeq" id="WP_394828801.1">
    <property type="nucleotide sequence ID" value="NZ_CP089984.1"/>
</dbReference>
<dbReference type="EMBL" id="CP089984">
    <property type="protein sequence ID" value="WXB19175.1"/>
    <property type="molecule type" value="Genomic_DNA"/>
</dbReference>
<dbReference type="PANTHER" id="PTHR32305">
    <property type="match status" value="1"/>
</dbReference>